<dbReference type="EMBL" id="JANGSQ010000102">
    <property type="protein sequence ID" value="MCW4590782.1"/>
    <property type="molecule type" value="Genomic_DNA"/>
</dbReference>
<sequence length="167" mass="18198">MPRLHSPTSPRPDMGAPGPAARAREVVSDMVVTTPHTPAQAVRRVRCECMLDRLFYRANSAIDPAQYRAGLRFRGLWARAARQTPLTQSYRPTTGATRGPAGGHDPVTWAVLELNEALSCLSAAQRRAVIATCGMDEPVGLRTRTLRAGLNALDTFWRRAAHATPDA</sequence>
<name>A0ABT3K6T7_9PROT</name>
<keyword evidence="3" id="KW-1185">Reference proteome</keyword>
<reference evidence="2 3" key="1">
    <citation type="submission" date="2022-07" db="EMBL/GenBank/DDBJ databases">
        <title>Genome stability of Gluconacetobacter entanii AV429.</title>
        <authorList>
            <person name="Trcek J."/>
            <person name="Cepec E."/>
        </authorList>
    </citation>
    <scope>NUCLEOTIDE SEQUENCE [LARGE SCALE GENOMIC DNA]</scope>
    <source>
        <strain evidence="2 3">AV429_2022</strain>
    </source>
</reference>
<evidence type="ECO:0000256" key="1">
    <source>
        <dbReference type="SAM" id="MobiDB-lite"/>
    </source>
</evidence>
<dbReference type="Proteomes" id="UP001526337">
    <property type="component" value="Unassembled WGS sequence"/>
</dbReference>
<evidence type="ECO:0000313" key="2">
    <source>
        <dbReference type="EMBL" id="MCW4590782.1"/>
    </source>
</evidence>
<evidence type="ECO:0000313" key="3">
    <source>
        <dbReference type="Proteomes" id="UP001526337"/>
    </source>
</evidence>
<comment type="caution">
    <text evidence="2">The sequence shown here is derived from an EMBL/GenBank/DDBJ whole genome shotgun (WGS) entry which is preliminary data.</text>
</comment>
<protein>
    <submittedName>
        <fullName evidence="2">Uncharacterized protein</fullName>
    </submittedName>
</protein>
<dbReference type="RefSeq" id="WP_171790628.1">
    <property type="nucleotide sequence ID" value="NZ_JABJWD010000047.1"/>
</dbReference>
<accession>A0ABT3K6T7</accession>
<proteinExistence type="predicted"/>
<feature type="region of interest" description="Disordered" evidence="1">
    <location>
        <begin position="1"/>
        <end position="21"/>
    </location>
</feature>
<organism evidence="2 3">
    <name type="scientific">Gluconacetobacter entanii</name>
    <dbReference type="NCBI Taxonomy" id="108528"/>
    <lineage>
        <taxon>Bacteria</taxon>
        <taxon>Pseudomonadati</taxon>
        <taxon>Pseudomonadota</taxon>
        <taxon>Alphaproteobacteria</taxon>
        <taxon>Acetobacterales</taxon>
        <taxon>Acetobacteraceae</taxon>
        <taxon>Gluconacetobacter</taxon>
    </lineage>
</organism>
<gene>
    <name evidence="2" type="ORF">NO263_09325</name>
</gene>